<comment type="subcellular location">
    <subcellularLocation>
        <location evidence="1">Cell membrane</location>
        <topology evidence="1">Single-pass type I membrane protein</topology>
    </subcellularLocation>
</comment>
<feature type="domain" description="Leucine-rich repeat-containing N-terminal plant-type" evidence="14">
    <location>
        <begin position="45"/>
        <end position="81"/>
    </location>
</feature>
<evidence type="ECO:0000256" key="4">
    <source>
        <dbReference type="ARBA" id="ARBA00022614"/>
    </source>
</evidence>
<dbReference type="PANTHER" id="PTHR48063">
    <property type="entry name" value="LRR RECEPTOR-LIKE KINASE"/>
    <property type="match status" value="1"/>
</dbReference>
<dbReference type="EMBL" id="CM029051">
    <property type="protein sequence ID" value="KAG2562641.1"/>
    <property type="molecule type" value="Genomic_DNA"/>
</dbReference>
<protein>
    <recommendedName>
        <fullName evidence="14">Leucine-rich repeat-containing N-terminal plant-type domain-containing protein</fullName>
    </recommendedName>
</protein>
<evidence type="ECO:0000313" key="15">
    <source>
        <dbReference type="EMBL" id="KAG2562641.1"/>
    </source>
</evidence>
<evidence type="ECO:0000256" key="6">
    <source>
        <dbReference type="ARBA" id="ARBA00022729"/>
    </source>
</evidence>
<organism evidence="15 16">
    <name type="scientific">Panicum virgatum</name>
    <name type="common">Blackwell switchgrass</name>
    <dbReference type="NCBI Taxonomy" id="38727"/>
    <lineage>
        <taxon>Eukaryota</taxon>
        <taxon>Viridiplantae</taxon>
        <taxon>Streptophyta</taxon>
        <taxon>Embryophyta</taxon>
        <taxon>Tracheophyta</taxon>
        <taxon>Spermatophyta</taxon>
        <taxon>Magnoliopsida</taxon>
        <taxon>Liliopsida</taxon>
        <taxon>Poales</taxon>
        <taxon>Poaceae</taxon>
        <taxon>PACMAD clade</taxon>
        <taxon>Panicoideae</taxon>
        <taxon>Panicodae</taxon>
        <taxon>Paniceae</taxon>
        <taxon>Panicinae</taxon>
        <taxon>Panicum</taxon>
        <taxon>Panicum sect. Hiantes</taxon>
    </lineage>
</organism>
<evidence type="ECO:0000256" key="13">
    <source>
        <dbReference type="SAM" id="SignalP"/>
    </source>
</evidence>
<dbReference type="PROSITE" id="PS51450">
    <property type="entry name" value="LRR"/>
    <property type="match status" value="1"/>
</dbReference>
<dbReference type="InterPro" id="IPR001611">
    <property type="entry name" value="Leu-rich_rpt"/>
</dbReference>
<dbReference type="InterPro" id="IPR003591">
    <property type="entry name" value="Leu-rich_rpt_typical-subtyp"/>
</dbReference>
<dbReference type="PRINTS" id="PR00019">
    <property type="entry name" value="LEURICHRPT"/>
</dbReference>
<gene>
    <name evidence="15" type="ORF">PVAP13_8KG276400</name>
</gene>
<keyword evidence="9 12" id="KW-0472">Membrane</keyword>
<dbReference type="Pfam" id="PF13855">
    <property type="entry name" value="LRR_8"/>
    <property type="match status" value="3"/>
</dbReference>
<keyword evidence="16" id="KW-1185">Reference proteome</keyword>
<keyword evidence="10" id="KW-0675">Receptor</keyword>
<dbReference type="SMART" id="SM00369">
    <property type="entry name" value="LRR_TYP"/>
    <property type="match status" value="11"/>
</dbReference>
<evidence type="ECO:0000256" key="2">
    <source>
        <dbReference type="ARBA" id="ARBA00009592"/>
    </source>
</evidence>
<keyword evidence="8 12" id="KW-1133">Transmembrane helix</keyword>
<dbReference type="Gene3D" id="3.80.10.10">
    <property type="entry name" value="Ribonuclease Inhibitor"/>
    <property type="match status" value="4"/>
</dbReference>
<keyword evidence="11" id="KW-0325">Glycoprotein</keyword>
<reference evidence="15" key="1">
    <citation type="submission" date="2020-05" db="EMBL/GenBank/DDBJ databases">
        <title>WGS assembly of Panicum virgatum.</title>
        <authorList>
            <person name="Lovell J.T."/>
            <person name="Jenkins J."/>
            <person name="Shu S."/>
            <person name="Juenger T.E."/>
            <person name="Schmutz J."/>
        </authorList>
    </citation>
    <scope>NUCLEOTIDE SEQUENCE</scope>
    <source>
        <strain evidence="15">AP13</strain>
    </source>
</reference>
<keyword evidence="4" id="KW-0433">Leucine-rich repeat</keyword>
<dbReference type="InterPro" id="IPR013210">
    <property type="entry name" value="LRR_N_plant-typ"/>
</dbReference>
<evidence type="ECO:0000256" key="3">
    <source>
        <dbReference type="ARBA" id="ARBA00022475"/>
    </source>
</evidence>
<accession>A0A8T0PK95</accession>
<dbReference type="GO" id="GO:0005886">
    <property type="term" value="C:plasma membrane"/>
    <property type="evidence" value="ECO:0007669"/>
    <property type="project" value="UniProtKB-SubCell"/>
</dbReference>
<comment type="similarity">
    <text evidence="2">Belongs to the RLP family.</text>
</comment>
<dbReference type="PANTHER" id="PTHR48063:SF72">
    <property type="entry name" value="HCRVF1 PROTEIN-LIKE"/>
    <property type="match status" value="1"/>
</dbReference>
<dbReference type="InterPro" id="IPR032675">
    <property type="entry name" value="LRR_dom_sf"/>
</dbReference>
<feature type="transmembrane region" description="Helical" evidence="12">
    <location>
        <begin position="902"/>
        <end position="924"/>
    </location>
</feature>
<evidence type="ECO:0000256" key="11">
    <source>
        <dbReference type="ARBA" id="ARBA00023180"/>
    </source>
</evidence>
<keyword evidence="7" id="KW-0677">Repeat</keyword>
<dbReference type="Proteomes" id="UP000823388">
    <property type="component" value="Chromosome 8K"/>
</dbReference>
<dbReference type="SUPFAM" id="SSF52058">
    <property type="entry name" value="L domain-like"/>
    <property type="match status" value="2"/>
</dbReference>
<feature type="chain" id="PRO_5035788888" description="Leucine-rich repeat-containing N-terminal plant-type domain-containing protein" evidence="13">
    <location>
        <begin position="30"/>
        <end position="962"/>
    </location>
</feature>
<dbReference type="Pfam" id="PF08263">
    <property type="entry name" value="LRRNT_2"/>
    <property type="match status" value="1"/>
</dbReference>
<keyword evidence="6 13" id="KW-0732">Signal</keyword>
<evidence type="ECO:0000256" key="9">
    <source>
        <dbReference type="ARBA" id="ARBA00023136"/>
    </source>
</evidence>
<dbReference type="InterPro" id="IPR046956">
    <property type="entry name" value="RLP23-like"/>
</dbReference>
<dbReference type="Pfam" id="PF13516">
    <property type="entry name" value="LRR_6"/>
    <property type="match status" value="1"/>
</dbReference>
<evidence type="ECO:0000256" key="8">
    <source>
        <dbReference type="ARBA" id="ARBA00022989"/>
    </source>
</evidence>
<keyword evidence="5 12" id="KW-0812">Transmembrane</keyword>
<dbReference type="OrthoDB" id="749832at2759"/>
<dbReference type="FunFam" id="3.80.10.10:FF:001347">
    <property type="entry name" value="LRR receptor-like serine/threonine-protein kinase GSO2"/>
    <property type="match status" value="1"/>
</dbReference>
<evidence type="ECO:0000256" key="5">
    <source>
        <dbReference type="ARBA" id="ARBA00022692"/>
    </source>
</evidence>
<feature type="signal peptide" evidence="13">
    <location>
        <begin position="1"/>
        <end position="29"/>
    </location>
</feature>
<dbReference type="Pfam" id="PF00560">
    <property type="entry name" value="LRR_1"/>
    <property type="match status" value="5"/>
</dbReference>
<dbReference type="FunFam" id="3.80.10.10:FF:000649">
    <property type="entry name" value="Leucine Rich Repeat family protein"/>
    <property type="match status" value="1"/>
</dbReference>
<keyword evidence="3" id="KW-1003">Cell membrane</keyword>
<evidence type="ECO:0000256" key="12">
    <source>
        <dbReference type="SAM" id="Phobius"/>
    </source>
</evidence>
<dbReference type="FunFam" id="3.80.10.10:FF:000095">
    <property type="entry name" value="LRR receptor-like serine/threonine-protein kinase GSO1"/>
    <property type="match status" value="1"/>
</dbReference>
<dbReference type="AlphaFoldDB" id="A0A8T0PK95"/>
<evidence type="ECO:0000256" key="7">
    <source>
        <dbReference type="ARBA" id="ARBA00022737"/>
    </source>
</evidence>
<proteinExistence type="inferred from homology"/>
<evidence type="ECO:0000256" key="1">
    <source>
        <dbReference type="ARBA" id="ARBA00004251"/>
    </source>
</evidence>
<evidence type="ECO:0000259" key="14">
    <source>
        <dbReference type="Pfam" id="PF08263"/>
    </source>
</evidence>
<name>A0A8T0PK95_PANVG</name>
<dbReference type="SUPFAM" id="SSF52047">
    <property type="entry name" value="RNI-like"/>
    <property type="match status" value="1"/>
</dbReference>
<comment type="caution">
    <text evidence="15">The sequence shown here is derived from an EMBL/GenBank/DDBJ whole genome shotgun (WGS) entry which is preliminary data.</text>
</comment>
<evidence type="ECO:0000313" key="16">
    <source>
        <dbReference type="Proteomes" id="UP000823388"/>
    </source>
</evidence>
<evidence type="ECO:0000256" key="10">
    <source>
        <dbReference type="ARBA" id="ARBA00023170"/>
    </source>
</evidence>
<sequence>MNMAMLSFFQISISLLLCTQTTISTEAFAADPNDTTKTNNRCRGHERSALLAFRAGLSDPSNRLASWEGDDCCQWHGVRCSNRTGHVIGIDLRDGGCHLLGAPGMQALGGNISSSLAGLRYLQHLDLSCNKFDNPRIPGFLASLHELRYLDLSQSSFTGRIPPQLGNLSHLHYLSLASDSSGMLYTDVTWMSRLSSLEYLDMENVNLSTAVNWVPIVNMLPSLKHLHLAGCQLPGSHYSTIHSNLTSLETLDISENNLEEPIAPNWFWDLTNLKELDASWNQFHGSFPNELGNMTSIVRLYFGGSNNLAGMIRSNLKNLCNLEKLSLFGNSINGSITELFQRLPSNNITWRDSNATRSLPTKLSEPLSSLILLDLSQTELTGAVPPCIGEFTKLTVLDLSFNNLHGVMHQGHFSGLQILKVLSLSGTSISIIVNSSWVPPFNLEEIELASCQLGPKFPAWLRWQPNVSNLDISNTGISDMLPDWFWQVFSSVENLNMKNNQIRGVLPPRMESMRITTLVLGSNQFSGPIPIMLPINLTVLDLSRNNISGPLPVNFGALLGLEILLLFENAISGMIPSSLCNLLSLQLLDMSENELTGPCPDCVFTGTSLEPFDLFEGQGLRSLSLRNNKLSGEFPSFLRSCQQLGFLDLTENQFHGTLPSWIGEKLPSLVFLRLRSNMFDGHIPVDLTELVNLQYLDLANNSLSGSIPHSIVNFKGMTSSPNNIGANVIYSTMTVDVSFVVDYTENITVVTKGQERLYTGEIIYMVNLDLSCNNLTGKIPVEIGILLALTSLNLSSNAFSGEIPETIGALVQVESLDLSHNELSGEIPTSLSALTSLSHLNLSFNNLIGKIPSGNQLQVLDDLATVYIGNPGLCGDPLFKKCPEDGLPDATLKDHQHRSDDIFLFIGVGSGFVMGLAAVLYLFLFKANWRVLCFAFYDRLYDKLYVQVAVSFALLMRSLGKS</sequence>